<dbReference type="OrthoDB" id="9806522at2"/>
<evidence type="ECO:0000256" key="1">
    <source>
        <dbReference type="ARBA" id="ARBA00004141"/>
    </source>
</evidence>
<dbReference type="InterPro" id="IPR036837">
    <property type="entry name" value="Cation_efflux_CTD_sf"/>
</dbReference>
<protein>
    <submittedName>
        <fullName evidence="10">Cation diffusion facilitator family transporter</fullName>
    </submittedName>
</protein>
<gene>
    <name evidence="10" type="ORF">CLIT_10c04270</name>
</gene>
<comment type="caution">
    <text evidence="10">The sequence shown here is derived from an EMBL/GenBank/DDBJ whole genome shotgun (WGS) entry which is preliminary data.</text>
</comment>
<dbReference type="GO" id="GO:0015086">
    <property type="term" value="F:cadmium ion transmembrane transporter activity"/>
    <property type="evidence" value="ECO:0007669"/>
    <property type="project" value="TreeGrafter"/>
</dbReference>
<evidence type="ECO:0000313" key="11">
    <source>
        <dbReference type="Proteomes" id="UP000027946"/>
    </source>
</evidence>
<organism evidence="10 11">
    <name type="scientific">Peptoclostridium litorale DSM 5388</name>
    <dbReference type="NCBI Taxonomy" id="1121324"/>
    <lineage>
        <taxon>Bacteria</taxon>
        <taxon>Bacillati</taxon>
        <taxon>Bacillota</taxon>
        <taxon>Clostridia</taxon>
        <taxon>Peptostreptococcales</taxon>
        <taxon>Peptoclostridiaceae</taxon>
        <taxon>Peptoclostridium</taxon>
    </lineage>
</organism>
<dbReference type="GO" id="GO:0006882">
    <property type="term" value="P:intracellular zinc ion homeostasis"/>
    <property type="evidence" value="ECO:0007669"/>
    <property type="project" value="TreeGrafter"/>
</dbReference>
<dbReference type="InterPro" id="IPR002524">
    <property type="entry name" value="Cation_efflux"/>
</dbReference>
<evidence type="ECO:0000259" key="9">
    <source>
        <dbReference type="Pfam" id="PF16916"/>
    </source>
</evidence>
<dbReference type="InterPro" id="IPR027470">
    <property type="entry name" value="Cation_efflux_CTD"/>
</dbReference>
<dbReference type="SUPFAM" id="SSF161111">
    <property type="entry name" value="Cation efflux protein transmembrane domain-like"/>
    <property type="match status" value="1"/>
</dbReference>
<dbReference type="Pfam" id="PF16916">
    <property type="entry name" value="ZT_dimer"/>
    <property type="match status" value="1"/>
</dbReference>
<evidence type="ECO:0000256" key="5">
    <source>
        <dbReference type="ARBA" id="ARBA00022989"/>
    </source>
</evidence>
<name>A0A069RHT4_PEPLI</name>
<evidence type="ECO:0000256" key="3">
    <source>
        <dbReference type="ARBA" id="ARBA00022448"/>
    </source>
</evidence>
<keyword evidence="5 7" id="KW-1133">Transmembrane helix</keyword>
<evidence type="ECO:0000256" key="4">
    <source>
        <dbReference type="ARBA" id="ARBA00022692"/>
    </source>
</evidence>
<dbReference type="InterPro" id="IPR050291">
    <property type="entry name" value="CDF_Transporter"/>
</dbReference>
<dbReference type="InterPro" id="IPR027469">
    <property type="entry name" value="Cation_efflux_TMD_sf"/>
</dbReference>
<feature type="transmembrane region" description="Helical" evidence="7">
    <location>
        <begin position="156"/>
        <end position="174"/>
    </location>
</feature>
<dbReference type="Gene3D" id="3.30.70.1350">
    <property type="entry name" value="Cation efflux protein, cytoplasmic domain"/>
    <property type="match status" value="1"/>
</dbReference>
<dbReference type="SUPFAM" id="SSF160240">
    <property type="entry name" value="Cation efflux protein cytoplasmic domain-like"/>
    <property type="match status" value="1"/>
</dbReference>
<dbReference type="GO" id="GO:0005886">
    <property type="term" value="C:plasma membrane"/>
    <property type="evidence" value="ECO:0007669"/>
    <property type="project" value="TreeGrafter"/>
</dbReference>
<evidence type="ECO:0000256" key="6">
    <source>
        <dbReference type="ARBA" id="ARBA00023136"/>
    </source>
</evidence>
<accession>A0A069RHT4</accession>
<dbReference type="PANTHER" id="PTHR43840:SF15">
    <property type="entry name" value="MITOCHONDRIAL METAL TRANSPORTER 1-RELATED"/>
    <property type="match status" value="1"/>
</dbReference>
<dbReference type="PANTHER" id="PTHR43840">
    <property type="entry name" value="MITOCHONDRIAL METAL TRANSPORTER 1-RELATED"/>
    <property type="match status" value="1"/>
</dbReference>
<dbReference type="Pfam" id="PF01545">
    <property type="entry name" value="Cation_efflux"/>
    <property type="match status" value="1"/>
</dbReference>
<dbReference type="FunFam" id="1.20.1510.10:FF:000006">
    <property type="entry name" value="Divalent cation efflux transporter"/>
    <property type="match status" value="1"/>
</dbReference>
<evidence type="ECO:0000313" key="10">
    <source>
        <dbReference type="EMBL" id="KDR95700.1"/>
    </source>
</evidence>
<feature type="transmembrane region" description="Helical" evidence="7">
    <location>
        <begin position="12"/>
        <end position="29"/>
    </location>
</feature>
<feature type="transmembrane region" description="Helical" evidence="7">
    <location>
        <begin position="180"/>
        <end position="198"/>
    </location>
</feature>
<dbReference type="eggNOG" id="COG0053">
    <property type="taxonomic scope" value="Bacteria"/>
</dbReference>
<dbReference type="AlphaFoldDB" id="A0A069RHT4"/>
<keyword evidence="3" id="KW-0813">Transport</keyword>
<evidence type="ECO:0000259" key="8">
    <source>
        <dbReference type="Pfam" id="PF01545"/>
    </source>
</evidence>
<comment type="similarity">
    <text evidence="2">Belongs to the cation diffusion facilitator (CDF) transporter (TC 2.A.4) family.</text>
</comment>
<dbReference type="EMBL" id="JJMM01000010">
    <property type="protein sequence ID" value="KDR95700.1"/>
    <property type="molecule type" value="Genomic_DNA"/>
</dbReference>
<dbReference type="GO" id="GO:0015341">
    <property type="term" value="F:zinc efflux antiporter activity"/>
    <property type="evidence" value="ECO:0007669"/>
    <property type="project" value="TreeGrafter"/>
</dbReference>
<dbReference type="NCBIfam" id="TIGR01297">
    <property type="entry name" value="CDF"/>
    <property type="match status" value="1"/>
</dbReference>
<keyword evidence="6 7" id="KW-0472">Membrane</keyword>
<dbReference type="InterPro" id="IPR058533">
    <property type="entry name" value="Cation_efflux_TM"/>
</dbReference>
<keyword evidence="4 7" id="KW-0812">Transmembrane</keyword>
<sequence>MSSEYNKILRVLWIILFANIAVALIKIVVGRMVQSTSMVADGFHSVTDGASNVIGIIGVKIASRPVDKGHPYGHKKFETMAGLFIAVMLFLMGMEVIKEAFCRIISPVQPRISTASLLALLATLITNIAVSKIEYSQGKRLGSDVLISDSLHTKSDVFVTIGVLSTLILIKMGFPPIVDTLASFVVAGFIMNAAYGIFRRAGSVLVDKYAVDEELIRSTVMEFESVKDVHKIRSRGREDDIYVDLHIMVDPQMSIEQAHELAHEIERKIRSVVCENIQVIAHIEPFEAEHEAED</sequence>
<feature type="domain" description="Cation efflux protein transmembrane" evidence="8">
    <location>
        <begin position="12"/>
        <end position="206"/>
    </location>
</feature>
<comment type="subcellular location">
    <subcellularLocation>
        <location evidence="1">Membrane</location>
        <topology evidence="1">Multi-pass membrane protein</topology>
    </subcellularLocation>
</comment>
<proteinExistence type="inferred from homology"/>
<reference evidence="10 11" key="1">
    <citation type="submission" date="2014-03" db="EMBL/GenBank/DDBJ databases">
        <title>Genome sequence of Clostridium litorale W6, DSM 5388.</title>
        <authorList>
            <person name="Poehlein A."/>
            <person name="Jagirdar A."/>
            <person name="Khonsari B."/>
            <person name="Chibani C.M."/>
            <person name="Gutierrez Gutierrez D.A."/>
            <person name="Davydova E."/>
            <person name="Alghaithi H.S."/>
            <person name="Nair K.P."/>
            <person name="Dhamotharan K."/>
            <person name="Chandran L."/>
            <person name="G W."/>
            <person name="Daniel R."/>
        </authorList>
    </citation>
    <scope>NUCLEOTIDE SEQUENCE [LARGE SCALE GENOMIC DNA]</scope>
    <source>
        <strain evidence="10 11">W6</strain>
    </source>
</reference>
<dbReference type="RefSeq" id="WP_038264163.1">
    <property type="nucleotide sequence ID" value="NZ_JJMM01000010.1"/>
</dbReference>
<dbReference type="STRING" id="1121324.CLIT_10c04270"/>
<dbReference type="Proteomes" id="UP000027946">
    <property type="component" value="Unassembled WGS sequence"/>
</dbReference>
<keyword evidence="11" id="KW-1185">Reference proteome</keyword>
<feature type="transmembrane region" description="Helical" evidence="7">
    <location>
        <begin position="117"/>
        <end position="135"/>
    </location>
</feature>
<dbReference type="GO" id="GO:0015093">
    <property type="term" value="F:ferrous iron transmembrane transporter activity"/>
    <property type="evidence" value="ECO:0007669"/>
    <property type="project" value="TreeGrafter"/>
</dbReference>
<dbReference type="Gene3D" id="1.20.1510.10">
    <property type="entry name" value="Cation efflux protein transmembrane domain"/>
    <property type="match status" value="1"/>
</dbReference>
<feature type="domain" description="Cation efflux protein cytoplasmic" evidence="9">
    <location>
        <begin position="212"/>
        <end position="285"/>
    </location>
</feature>
<evidence type="ECO:0000256" key="7">
    <source>
        <dbReference type="SAM" id="Phobius"/>
    </source>
</evidence>
<feature type="transmembrane region" description="Helical" evidence="7">
    <location>
        <begin position="77"/>
        <end position="97"/>
    </location>
</feature>
<evidence type="ECO:0000256" key="2">
    <source>
        <dbReference type="ARBA" id="ARBA00008114"/>
    </source>
</evidence>